<name>A0A482PHY4_CITRO</name>
<dbReference type="EMBL" id="CP038008">
    <property type="protein sequence ID" value="QBY29643.1"/>
    <property type="molecule type" value="Genomic_DNA"/>
</dbReference>
<dbReference type="AlphaFoldDB" id="A0A482PHY4"/>
<accession>A0A482PHY4</accession>
<reference evidence="1" key="1">
    <citation type="submission" date="2019-03" db="EMBL/GenBank/DDBJ databases">
        <title>Complete genome sequence of enteropathogenic Citrobacter rodentium strain DBS100.</title>
        <authorList>
            <person name="Popov G."/>
            <person name="Fiebig A."/>
            <person name="Shideler S."/>
            <person name="Coombes B."/>
            <person name="Savchenko A."/>
        </authorList>
    </citation>
    <scope>NUCLEOTIDE SEQUENCE</scope>
    <source>
        <strain evidence="1">DBS100</strain>
    </source>
</reference>
<gene>
    <name evidence="1" type="ORF">E2R62_12820</name>
</gene>
<protein>
    <submittedName>
        <fullName evidence="1">Uncharacterized protein</fullName>
    </submittedName>
</protein>
<evidence type="ECO:0000313" key="1">
    <source>
        <dbReference type="EMBL" id="QBY29643.1"/>
    </source>
</evidence>
<organism evidence="1">
    <name type="scientific">Citrobacter rodentium</name>
    <dbReference type="NCBI Taxonomy" id="67825"/>
    <lineage>
        <taxon>Bacteria</taxon>
        <taxon>Pseudomonadati</taxon>
        <taxon>Pseudomonadota</taxon>
        <taxon>Gammaproteobacteria</taxon>
        <taxon>Enterobacterales</taxon>
        <taxon>Enterobacteriaceae</taxon>
        <taxon>Citrobacter</taxon>
    </lineage>
</organism>
<proteinExistence type="predicted"/>
<sequence length="74" mass="8235">MKLVNCTSTSRKRGKRDKTYLMMINQPLARSLIYFSSGRKKARILHCIKPDGNETPYPVCVSGPATITLPGIIP</sequence>